<dbReference type="Pfam" id="PF23355">
    <property type="entry name" value="IFT52_GIFT"/>
    <property type="match status" value="1"/>
</dbReference>
<dbReference type="AlphaFoldDB" id="A0A482VKV7"/>
<dbReference type="STRING" id="1661398.A0A482VKV7"/>
<evidence type="ECO:0000313" key="3">
    <source>
        <dbReference type="Proteomes" id="UP000292052"/>
    </source>
</evidence>
<dbReference type="EMBL" id="QDEB01091650">
    <property type="protein sequence ID" value="RZC33129.1"/>
    <property type="molecule type" value="Genomic_DNA"/>
</dbReference>
<dbReference type="GO" id="GO:0042073">
    <property type="term" value="P:intraciliary transport"/>
    <property type="evidence" value="ECO:0007669"/>
    <property type="project" value="TreeGrafter"/>
</dbReference>
<keyword evidence="3" id="KW-1185">Reference proteome</keyword>
<keyword evidence="2" id="KW-0966">Cell projection</keyword>
<gene>
    <name evidence="2" type="ORF">BDFB_013535</name>
</gene>
<dbReference type="GO" id="GO:0005814">
    <property type="term" value="C:centriole"/>
    <property type="evidence" value="ECO:0007669"/>
    <property type="project" value="TreeGrafter"/>
</dbReference>
<protein>
    <submittedName>
        <fullName evidence="2">Intraflagellar transport protein 52-like</fullName>
    </submittedName>
</protein>
<dbReference type="SUPFAM" id="SSF52317">
    <property type="entry name" value="Class I glutamine amidotransferase-like"/>
    <property type="match status" value="1"/>
</dbReference>
<accession>A0A482VKV7</accession>
<proteinExistence type="predicted"/>
<dbReference type="PANTHER" id="PTHR12969">
    <property type="entry name" value="NGD5/OSM-6/IFT52"/>
    <property type="match status" value="1"/>
</dbReference>
<dbReference type="OrthoDB" id="10259368at2759"/>
<comment type="caution">
    <text evidence="2">The sequence shown here is derived from an EMBL/GenBank/DDBJ whole genome shotgun (WGS) entry which is preliminary data.</text>
</comment>
<keyword evidence="2" id="KW-0282">Flagellum</keyword>
<dbReference type="InterPro" id="IPR055458">
    <property type="entry name" value="IFT52_GIFT"/>
</dbReference>
<dbReference type="GO" id="GO:0060271">
    <property type="term" value="P:cilium assembly"/>
    <property type="evidence" value="ECO:0007669"/>
    <property type="project" value="TreeGrafter"/>
</dbReference>
<dbReference type="InterPro" id="IPR029062">
    <property type="entry name" value="Class_I_gatase-like"/>
</dbReference>
<dbReference type="InterPro" id="IPR039975">
    <property type="entry name" value="IFT52"/>
</dbReference>
<evidence type="ECO:0000259" key="1">
    <source>
        <dbReference type="Pfam" id="PF23355"/>
    </source>
</evidence>
<evidence type="ECO:0000313" key="2">
    <source>
        <dbReference type="EMBL" id="RZC33129.1"/>
    </source>
</evidence>
<dbReference type="Proteomes" id="UP000292052">
    <property type="component" value="Unassembled WGS sequence"/>
</dbReference>
<sequence length="252" mass="28514">MAPVEDPSADNKNTIVFNNSKRELFKLNENFKIFQRKLKIYWKVIINKDEISSQLLQNCTLLILPGAQHPFEEGELSCLKAFVKDGGRILVLLSESSHDDASNTNIFLEEFGIVPNMGSSEIFIELIRYRGDFSDSLIRTHYYKYFHPKECFIGDSSINTSLNRDKVNINLVYPFGCTMNVSKPSVVAFTSGSASFPVDRPLGALYYDPASGKCNAKAEAARMGLDNSWNTRFCSTWRSSGFRFTLRSRLLS</sequence>
<organism evidence="2 3">
    <name type="scientific">Asbolus verrucosus</name>
    <name type="common">Desert ironclad beetle</name>
    <dbReference type="NCBI Taxonomy" id="1661398"/>
    <lineage>
        <taxon>Eukaryota</taxon>
        <taxon>Metazoa</taxon>
        <taxon>Ecdysozoa</taxon>
        <taxon>Arthropoda</taxon>
        <taxon>Hexapoda</taxon>
        <taxon>Insecta</taxon>
        <taxon>Pterygota</taxon>
        <taxon>Neoptera</taxon>
        <taxon>Endopterygota</taxon>
        <taxon>Coleoptera</taxon>
        <taxon>Polyphaga</taxon>
        <taxon>Cucujiformia</taxon>
        <taxon>Tenebrionidae</taxon>
        <taxon>Pimeliinae</taxon>
        <taxon>Asbolus</taxon>
    </lineage>
</organism>
<dbReference type="GO" id="GO:0030992">
    <property type="term" value="C:intraciliary transport particle B"/>
    <property type="evidence" value="ECO:0007669"/>
    <property type="project" value="TreeGrafter"/>
</dbReference>
<dbReference type="PANTHER" id="PTHR12969:SF7">
    <property type="entry name" value="INTRAFLAGELLAR TRANSPORT PROTEIN 52 HOMOLOG"/>
    <property type="match status" value="1"/>
</dbReference>
<feature type="domain" description="IFT52 GIFT" evidence="1">
    <location>
        <begin position="14"/>
        <end position="211"/>
    </location>
</feature>
<keyword evidence="2" id="KW-0969">Cilium</keyword>
<dbReference type="GO" id="GO:0005929">
    <property type="term" value="C:cilium"/>
    <property type="evidence" value="ECO:0007669"/>
    <property type="project" value="TreeGrafter"/>
</dbReference>
<name>A0A482VKV7_ASBVE</name>
<reference evidence="2 3" key="1">
    <citation type="submission" date="2017-03" db="EMBL/GenBank/DDBJ databases">
        <title>Genome of the blue death feigning beetle - Asbolus verrucosus.</title>
        <authorList>
            <person name="Rider S.D."/>
        </authorList>
    </citation>
    <scope>NUCLEOTIDE SEQUENCE [LARGE SCALE GENOMIC DNA]</scope>
    <source>
        <strain evidence="2">Butters</strain>
        <tissue evidence="2">Head and leg muscle</tissue>
    </source>
</reference>